<evidence type="ECO:0000313" key="8">
    <source>
        <dbReference type="Proteomes" id="UP000054342"/>
    </source>
</evidence>
<dbReference type="InterPro" id="IPR001138">
    <property type="entry name" value="Zn2Cys6_DnaBD"/>
</dbReference>
<dbReference type="SUPFAM" id="SSF57701">
    <property type="entry name" value="Zn2/Cys6 DNA-binding domain"/>
    <property type="match status" value="1"/>
</dbReference>
<dbReference type="GO" id="GO:0003677">
    <property type="term" value="F:DNA binding"/>
    <property type="evidence" value="ECO:0007669"/>
    <property type="project" value="UniProtKB-KW"/>
</dbReference>
<feature type="compositionally biased region" description="Basic and acidic residues" evidence="5">
    <location>
        <begin position="10"/>
        <end position="21"/>
    </location>
</feature>
<dbReference type="CDD" id="cd00067">
    <property type="entry name" value="GAL4"/>
    <property type="match status" value="1"/>
</dbReference>
<dbReference type="EMBL" id="KN847323">
    <property type="protein sequence ID" value="KIW49562.1"/>
    <property type="molecule type" value="Genomic_DNA"/>
</dbReference>
<keyword evidence="2" id="KW-0238">DNA-binding</keyword>
<organism evidence="7 8">
    <name type="scientific">Exophiala xenobiotica</name>
    <dbReference type="NCBI Taxonomy" id="348802"/>
    <lineage>
        <taxon>Eukaryota</taxon>
        <taxon>Fungi</taxon>
        <taxon>Dikarya</taxon>
        <taxon>Ascomycota</taxon>
        <taxon>Pezizomycotina</taxon>
        <taxon>Eurotiomycetes</taxon>
        <taxon>Chaetothyriomycetidae</taxon>
        <taxon>Chaetothyriales</taxon>
        <taxon>Herpotrichiellaceae</taxon>
        <taxon>Exophiala</taxon>
    </lineage>
</organism>
<dbReference type="PROSITE" id="PS00463">
    <property type="entry name" value="ZN2_CY6_FUNGAL_1"/>
    <property type="match status" value="1"/>
</dbReference>
<feature type="region of interest" description="Disordered" evidence="5">
    <location>
        <begin position="1"/>
        <end position="24"/>
    </location>
</feature>
<sequence length="634" mass="72427">MVGQEASDLQVREDSHDDSRPAKRQRNFIARQACEACRTKKTRCDEDMPCSLCRSLGIECTYVERKPTKNETSMGMIFNTLRRMESKIDHLSIPTATRPSPEVSHRSESNHAPIASPYSMEPVPSNRTLPSPQTQTSRPLTQPTASGSVLSFSAHRTIHWPGVHASLPPSLSSAIENLEITYPTHLESERPSLNPIIQAAATMPTGDWLSSLSLSCVKELSNAYFDTFNRVYPFIDRDYYYLNTLAVVVREGFGYDMESCLVLNIMALGCMGLKAFEEGGFDTSQHAPITPLIRHIMEEEFAGLSFFNEARRRVGFCLCERDIQSCQYYLSSAVFFAQIMRPVDEWMMTNRASVSCAAFWKCPPKPLDEWLSDMQSRLFWSALTLESVIVQELELPSSGLKEWEETVPLPKFTTYPYVSKSRAQNSDDSYYHYHFLAQIAVRIILSRVREELYFSNPSTALAEELWHQLEQWRANLPEALHFAEDDPEPVFDSPSDAVVVALLQARYRISTFHLGRPFLYKALQNPSAATDNDLKMCSRALRFAMDWPLIWDRLRAMPNFMPLKYFCAGQLFGQLFIFNAFKNSTNERLRNALPNGYDLWCTRMLRYITEFVGSSPTMAKNLELLSTLYQPRDT</sequence>
<keyword evidence="3" id="KW-0804">Transcription</keyword>
<protein>
    <recommendedName>
        <fullName evidence="6">Zn(2)-C6 fungal-type domain-containing protein</fullName>
    </recommendedName>
</protein>
<evidence type="ECO:0000313" key="7">
    <source>
        <dbReference type="EMBL" id="KIW49562.1"/>
    </source>
</evidence>
<evidence type="ECO:0000256" key="2">
    <source>
        <dbReference type="ARBA" id="ARBA00023125"/>
    </source>
</evidence>
<dbReference type="GeneID" id="25333138"/>
<dbReference type="InterPro" id="IPR053181">
    <property type="entry name" value="EcdB-like_regulator"/>
</dbReference>
<dbReference type="Proteomes" id="UP000054342">
    <property type="component" value="Unassembled WGS sequence"/>
</dbReference>
<keyword evidence="1" id="KW-0805">Transcription regulation</keyword>
<evidence type="ECO:0000256" key="1">
    <source>
        <dbReference type="ARBA" id="ARBA00023015"/>
    </source>
</evidence>
<dbReference type="Pfam" id="PF00172">
    <property type="entry name" value="Zn_clus"/>
    <property type="match status" value="1"/>
</dbReference>
<gene>
    <name evidence="7" type="ORF">PV05_11230</name>
</gene>
<dbReference type="Gene3D" id="4.10.240.10">
    <property type="entry name" value="Zn(2)-C6 fungal-type DNA-binding domain"/>
    <property type="match status" value="1"/>
</dbReference>
<reference evidence="7 8" key="1">
    <citation type="submission" date="2015-01" db="EMBL/GenBank/DDBJ databases">
        <title>The Genome Sequence of Exophiala xenobiotica CBS118157.</title>
        <authorList>
            <consortium name="The Broad Institute Genomics Platform"/>
            <person name="Cuomo C."/>
            <person name="de Hoog S."/>
            <person name="Gorbushina A."/>
            <person name="Stielow B."/>
            <person name="Teixiera M."/>
            <person name="Abouelleil A."/>
            <person name="Chapman S.B."/>
            <person name="Priest M."/>
            <person name="Young S.K."/>
            <person name="Wortman J."/>
            <person name="Nusbaum C."/>
            <person name="Birren B."/>
        </authorList>
    </citation>
    <scope>NUCLEOTIDE SEQUENCE [LARGE SCALE GENOMIC DNA]</scope>
    <source>
        <strain evidence="7 8">CBS 118157</strain>
    </source>
</reference>
<keyword evidence="8" id="KW-1185">Reference proteome</keyword>
<dbReference type="SMART" id="SM00066">
    <property type="entry name" value="GAL4"/>
    <property type="match status" value="1"/>
</dbReference>
<dbReference type="PANTHER" id="PTHR47785">
    <property type="entry name" value="ZN(II)2CYS6 TRANSCRIPTION FACTOR (EUROFUNG)-RELATED-RELATED"/>
    <property type="match status" value="1"/>
</dbReference>
<evidence type="ECO:0000256" key="3">
    <source>
        <dbReference type="ARBA" id="ARBA00023163"/>
    </source>
</evidence>
<keyword evidence="4" id="KW-0539">Nucleus</keyword>
<dbReference type="GO" id="GO:0008270">
    <property type="term" value="F:zinc ion binding"/>
    <property type="evidence" value="ECO:0007669"/>
    <property type="project" value="InterPro"/>
</dbReference>
<dbReference type="OrthoDB" id="6133115at2759"/>
<dbReference type="RefSeq" id="XP_013310146.1">
    <property type="nucleotide sequence ID" value="XM_013454692.1"/>
</dbReference>
<dbReference type="PROSITE" id="PS50048">
    <property type="entry name" value="ZN2_CY6_FUNGAL_2"/>
    <property type="match status" value="1"/>
</dbReference>
<feature type="compositionally biased region" description="Polar residues" evidence="5">
    <location>
        <begin position="125"/>
        <end position="146"/>
    </location>
</feature>
<dbReference type="GO" id="GO:0000981">
    <property type="term" value="F:DNA-binding transcription factor activity, RNA polymerase II-specific"/>
    <property type="evidence" value="ECO:0007669"/>
    <property type="project" value="InterPro"/>
</dbReference>
<feature type="region of interest" description="Disordered" evidence="5">
    <location>
        <begin position="93"/>
        <end position="146"/>
    </location>
</feature>
<evidence type="ECO:0000256" key="4">
    <source>
        <dbReference type="ARBA" id="ARBA00023242"/>
    </source>
</evidence>
<evidence type="ECO:0000259" key="6">
    <source>
        <dbReference type="PROSITE" id="PS50048"/>
    </source>
</evidence>
<dbReference type="PANTHER" id="PTHR47785:SF6">
    <property type="entry name" value="ZN(II)2CYS6 TRANSCRIPTION FACTOR (EUROFUNG)"/>
    <property type="match status" value="1"/>
</dbReference>
<accession>A0A0D2CIA9</accession>
<proteinExistence type="predicted"/>
<dbReference type="HOGENOM" id="CLU_014025_0_0_1"/>
<dbReference type="AlphaFoldDB" id="A0A0D2CIA9"/>
<dbReference type="CDD" id="cd12148">
    <property type="entry name" value="fungal_TF_MHR"/>
    <property type="match status" value="1"/>
</dbReference>
<evidence type="ECO:0000256" key="5">
    <source>
        <dbReference type="SAM" id="MobiDB-lite"/>
    </source>
</evidence>
<name>A0A0D2CIA9_9EURO</name>
<feature type="domain" description="Zn(2)-C6 fungal-type" evidence="6">
    <location>
        <begin position="33"/>
        <end position="62"/>
    </location>
</feature>
<dbReference type="STRING" id="348802.A0A0D2CIA9"/>
<dbReference type="InterPro" id="IPR036864">
    <property type="entry name" value="Zn2-C6_fun-type_DNA-bd_sf"/>
</dbReference>